<evidence type="ECO:0000313" key="4">
    <source>
        <dbReference type="Proteomes" id="UP000238701"/>
    </source>
</evidence>
<reference evidence="4" key="1">
    <citation type="submission" date="2018-02" db="EMBL/GenBank/DDBJ databases">
        <authorList>
            <person name="Hausmann B."/>
        </authorList>
    </citation>
    <scope>NUCLEOTIDE SEQUENCE [LARGE SCALE GENOMIC DNA]</scope>
    <source>
        <strain evidence="4">Peat soil MAG SbA1</strain>
    </source>
</reference>
<feature type="region of interest" description="Disordered" evidence="1">
    <location>
        <begin position="120"/>
        <end position="154"/>
    </location>
</feature>
<sequence>MEHAPKIVRERLKAAPALAPHPDADVLTAFTERSLPDRERGVVLEHLARCGDCRDVVALALPEPEAMQTVLAPARGGWLAWPALRWGFVTAVVVAIAAVGVIQLQRHQSLTATKQMARVEAPASPAQSQPTASSLPATAAGNKEKSLPLAPAPNAFSAGKAGLESAEGRLTARLEPPTVSVPRPQVGGIGSGVAHNQFPHGPQMPTQWQQQNTRAQGANPAQASVPVQQTANQAANLKIPSSSQMVAVEASSPVAPVNNEAQTQNQGLQLQAQSVPSSEGGVIGGPVGKAKPVVNVEAANLDHTAADDTAQQELPTATGNPGMTARSFTQLTAPAPSRLPRWNISSSGALERSFDQGKTWQDVDVNASLVAGGNFSAANYTSVVVLEKPARAKESSADKKDLKQPAAVVFRAVAASGTEVWAGGSNGALYHSLDAGGHWAQVVPLFNGMAISGDVVSVEFSDAQHGKVTTSTAEVWITSDDGQTWQKQ</sequence>
<protein>
    <recommendedName>
        <fullName evidence="2">Photosynthesis system II assembly factor Ycf48/Hcf136-like domain-containing protein</fullName>
    </recommendedName>
</protein>
<feature type="domain" description="Photosynthesis system II assembly factor Ycf48/Hcf136-like" evidence="2">
    <location>
        <begin position="399"/>
        <end position="487"/>
    </location>
</feature>
<dbReference type="InterPro" id="IPR015943">
    <property type="entry name" value="WD40/YVTN_repeat-like_dom_sf"/>
</dbReference>
<dbReference type="OrthoDB" id="123551at2"/>
<name>A0A2U3KYD3_9BACT</name>
<evidence type="ECO:0000259" key="2">
    <source>
        <dbReference type="Pfam" id="PF14870"/>
    </source>
</evidence>
<evidence type="ECO:0000313" key="3">
    <source>
        <dbReference type="EMBL" id="SPF44696.1"/>
    </source>
</evidence>
<dbReference type="Pfam" id="PF14870">
    <property type="entry name" value="PSII_BNR"/>
    <property type="match status" value="1"/>
</dbReference>
<organism evidence="3 4">
    <name type="scientific">Candidatus Sulfotelmatobacter kueseliae</name>
    <dbReference type="NCBI Taxonomy" id="2042962"/>
    <lineage>
        <taxon>Bacteria</taxon>
        <taxon>Pseudomonadati</taxon>
        <taxon>Acidobacteriota</taxon>
        <taxon>Terriglobia</taxon>
        <taxon>Terriglobales</taxon>
        <taxon>Candidatus Korobacteraceae</taxon>
        <taxon>Candidatus Sulfotelmatobacter</taxon>
    </lineage>
</organism>
<dbReference type="Proteomes" id="UP000238701">
    <property type="component" value="Unassembled WGS sequence"/>
</dbReference>
<dbReference type="SUPFAM" id="SSF110296">
    <property type="entry name" value="Oligoxyloglucan reducing end-specific cellobiohydrolase"/>
    <property type="match status" value="1"/>
</dbReference>
<dbReference type="Gene3D" id="2.130.10.10">
    <property type="entry name" value="YVTN repeat-like/Quinoprotein amine dehydrogenase"/>
    <property type="match status" value="1"/>
</dbReference>
<proteinExistence type="predicted"/>
<accession>A0A2U3KYD3</accession>
<dbReference type="InterPro" id="IPR028203">
    <property type="entry name" value="PSII_CF48-like_dom"/>
</dbReference>
<dbReference type="EMBL" id="OMOD01000150">
    <property type="protein sequence ID" value="SPF44696.1"/>
    <property type="molecule type" value="Genomic_DNA"/>
</dbReference>
<dbReference type="AlphaFoldDB" id="A0A2U3KYD3"/>
<evidence type="ECO:0000256" key="1">
    <source>
        <dbReference type="SAM" id="MobiDB-lite"/>
    </source>
</evidence>
<gene>
    <name evidence="3" type="ORF">SBA1_550061</name>
</gene>
<feature type="compositionally biased region" description="Low complexity" evidence="1">
    <location>
        <begin position="121"/>
        <end position="137"/>
    </location>
</feature>